<dbReference type="Pfam" id="PF24716">
    <property type="entry name" value="WapI"/>
    <property type="match status" value="1"/>
</dbReference>
<dbReference type="EMBL" id="JBHLUE010000005">
    <property type="protein sequence ID" value="MFC0564389.1"/>
    <property type="molecule type" value="Genomic_DNA"/>
</dbReference>
<organism evidence="1 2">
    <name type="scientific">Plantactinospora siamensis</name>
    <dbReference type="NCBI Taxonomy" id="555372"/>
    <lineage>
        <taxon>Bacteria</taxon>
        <taxon>Bacillati</taxon>
        <taxon>Actinomycetota</taxon>
        <taxon>Actinomycetes</taxon>
        <taxon>Micromonosporales</taxon>
        <taxon>Micromonosporaceae</taxon>
        <taxon>Plantactinospora</taxon>
    </lineage>
</organism>
<name>A0ABV6NUC6_9ACTN</name>
<sequence>MVEAREIASWLKDAGAGRVNPRPDQDGEPAPSLSFLEPALGFSVTGYAEDEVELRVFFTAEAAPPWLREADPHGARHIVAIRVRCDQVLAAAETWRRELDDLPARPWAEAG</sequence>
<evidence type="ECO:0000313" key="2">
    <source>
        <dbReference type="Proteomes" id="UP001589894"/>
    </source>
</evidence>
<accession>A0ABV6NUC6</accession>
<keyword evidence="2" id="KW-1185">Reference proteome</keyword>
<dbReference type="Proteomes" id="UP001589894">
    <property type="component" value="Unassembled WGS sequence"/>
</dbReference>
<dbReference type="RefSeq" id="WP_377337389.1">
    <property type="nucleotide sequence ID" value="NZ_JBHLUE010000005.1"/>
</dbReference>
<evidence type="ECO:0000313" key="1">
    <source>
        <dbReference type="EMBL" id="MFC0564389.1"/>
    </source>
</evidence>
<protein>
    <submittedName>
        <fullName evidence="1">Uncharacterized protein</fullName>
    </submittedName>
</protein>
<comment type="caution">
    <text evidence="1">The sequence shown here is derived from an EMBL/GenBank/DDBJ whole genome shotgun (WGS) entry which is preliminary data.</text>
</comment>
<reference evidence="1 2" key="1">
    <citation type="submission" date="2024-09" db="EMBL/GenBank/DDBJ databases">
        <authorList>
            <person name="Sun Q."/>
            <person name="Mori K."/>
        </authorList>
    </citation>
    <scope>NUCLEOTIDE SEQUENCE [LARGE SCALE GENOMIC DNA]</scope>
    <source>
        <strain evidence="1 2">TBRC 2205</strain>
    </source>
</reference>
<proteinExistence type="predicted"/>
<gene>
    <name evidence="1" type="ORF">ACFFHU_09590</name>
</gene>
<dbReference type="InterPro" id="IPR056510">
    <property type="entry name" value="WapI"/>
</dbReference>